<name>A0A1G9YB31_9ACTN</name>
<reference evidence="3" key="1">
    <citation type="submission" date="2016-10" db="EMBL/GenBank/DDBJ databases">
        <authorList>
            <person name="Varghese N."/>
            <person name="Submissions S."/>
        </authorList>
    </citation>
    <scope>NUCLEOTIDE SEQUENCE [LARGE SCALE GENOMIC DNA]</scope>
    <source>
        <strain evidence="3">CGMCC 4.7042</strain>
    </source>
</reference>
<proteinExistence type="predicted"/>
<sequence length="118" mass="13037">MRLMSPSPARGDQWTFLTNHARVLLRIADDPEVRLRDLAAGIGITERAVQIIVADLEAAGYLTRTRVGRRNRYTIDPTVALRHPNEAGHPVGDLLTAFLHREDPPAPERAEADAAARP</sequence>
<dbReference type="InterPro" id="IPR036388">
    <property type="entry name" value="WH-like_DNA-bd_sf"/>
</dbReference>
<dbReference type="InterPro" id="IPR036390">
    <property type="entry name" value="WH_DNA-bd_sf"/>
</dbReference>
<keyword evidence="3" id="KW-1185">Reference proteome</keyword>
<feature type="domain" description="HTH marR-type" evidence="1">
    <location>
        <begin position="19"/>
        <end position="68"/>
    </location>
</feature>
<dbReference type="EMBL" id="FNHI01000018">
    <property type="protein sequence ID" value="SDN06288.1"/>
    <property type="molecule type" value="Genomic_DNA"/>
</dbReference>
<dbReference type="Proteomes" id="UP000199063">
    <property type="component" value="Unassembled WGS sequence"/>
</dbReference>
<evidence type="ECO:0000313" key="2">
    <source>
        <dbReference type="EMBL" id="SDN06288.1"/>
    </source>
</evidence>
<dbReference type="SUPFAM" id="SSF46785">
    <property type="entry name" value="Winged helix' DNA-binding domain"/>
    <property type="match status" value="1"/>
</dbReference>
<evidence type="ECO:0000259" key="1">
    <source>
        <dbReference type="Pfam" id="PF12802"/>
    </source>
</evidence>
<accession>A0A1G9YB31</accession>
<dbReference type="Gene3D" id="1.10.10.10">
    <property type="entry name" value="Winged helix-like DNA-binding domain superfamily/Winged helix DNA-binding domain"/>
    <property type="match status" value="1"/>
</dbReference>
<protein>
    <submittedName>
        <fullName evidence="2">MarR family protein</fullName>
    </submittedName>
</protein>
<dbReference type="STRING" id="1196353.SAMN05444921_11843"/>
<gene>
    <name evidence="2" type="ORF">SAMN05444921_11843</name>
</gene>
<dbReference type="InterPro" id="IPR000835">
    <property type="entry name" value="HTH_MarR-typ"/>
</dbReference>
<dbReference type="Pfam" id="PF12802">
    <property type="entry name" value="MarR_2"/>
    <property type="match status" value="1"/>
</dbReference>
<organism evidence="2 3">
    <name type="scientific">Streptomyces wuyuanensis</name>
    <dbReference type="NCBI Taxonomy" id="1196353"/>
    <lineage>
        <taxon>Bacteria</taxon>
        <taxon>Bacillati</taxon>
        <taxon>Actinomycetota</taxon>
        <taxon>Actinomycetes</taxon>
        <taxon>Kitasatosporales</taxon>
        <taxon>Streptomycetaceae</taxon>
        <taxon>Streptomyces</taxon>
    </lineage>
</organism>
<dbReference type="AlphaFoldDB" id="A0A1G9YB31"/>
<evidence type="ECO:0000313" key="3">
    <source>
        <dbReference type="Proteomes" id="UP000199063"/>
    </source>
</evidence>
<dbReference type="GO" id="GO:0003700">
    <property type="term" value="F:DNA-binding transcription factor activity"/>
    <property type="evidence" value="ECO:0007669"/>
    <property type="project" value="InterPro"/>
</dbReference>